<dbReference type="InterPro" id="IPR035906">
    <property type="entry name" value="MetI-like_sf"/>
</dbReference>
<evidence type="ECO:0000259" key="9">
    <source>
        <dbReference type="PROSITE" id="PS50928"/>
    </source>
</evidence>
<evidence type="ECO:0000256" key="5">
    <source>
        <dbReference type="ARBA" id="ARBA00022692"/>
    </source>
</evidence>
<dbReference type="CDD" id="cd06261">
    <property type="entry name" value="TM_PBP2"/>
    <property type="match status" value="1"/>
</dbReference>
<dbReference type="EMBL" id="JAAQPH010000001">
    <property type="protein sequence ID" value="NIA67375.1"/>
    <property type="molecule type" value="Genomic_DNA"/>
</dbReference>
<dbReference type="AlphaFoldDB" id="A0A967C2W0"/>
<organism evidence="10 11">
    <name type="scientific">Pelagibius litoralis</name>
    <dbReference type="NCBI Taxonomy" id="374515"/>
    <lineage>
        <taxon>Bacteria</taxon>
        <taxon>Pseudomonadati</taxon>
        <taxon>Pseudomonadota</taxon>
        <taxon>Alphaproteobacteria</taxon>
        <taxon>Rhodospirillales</taxon>
        <taxon>Rhodovibrionaceae</taxon>
        <taxon>Pelagibius</taxon>
    </lineage>
</organism>
<evidence type="ECO:0000313" key="11">
    <source>
        <dbReference type="Proteomes" id="UP000761264"/>
    </source>
</evidence>
<evidence type="ECO:0000256" key="7">
    <source>
        <dbReference type="ARBA" id="ARBA00023136"/>
    </source>
</evidence>
<protein>
    <submittedName>
        <fullName evidence="10">ABC transporter permease</fullName>
    </submittedName>
</protein>
<feature type="transmembrane region" description="Helical" evidence="8">
    <location>
        <begin position="245"/>
        <end position="263"/>
    </location>
</feature>
<evidence type="ECO:0000256" key="6">
    <source>
        <dbReference type="ARBA" id="ARBA00022989"/>
    </source>
</evidence>
<reference evidence="10" key="1">
    <citation type="submission" date="2020-03" db="EMBL/GenBank/DDBJ databases">
        <title>Genome of Pelagibius litoralis DSM 21314T.</title>
        <authorList>
            <person name="Wang G."/>
        </authorList>
    </citation>
    <scope>NUCLEOTIDE SEQUENCE</scope>
    <source>
        <strain evidence="10">DSM 21314</strain>
    </source>
</reference>
<proteinExistence type="inferred from homology"/>
<dbReference type="PANTHER" id="PTHR43848">
    <property type="entry name" value="PUTRESCINE TRANSPORT SYSTEM PERMEASE PROTEIN POTI"/>
    <property type="match status" value="1"/>
</dbReference>
<evidence type="ECO:0000256" key="1">
    <source>
        <dbReference type="ARBA" id="ARBA00004651"/>
    </source>
</evidence>
<keyword evidence="11" id="KW-1185">Reference proteome</keyword>
<sequence>MSSAKIQNLLVSFYIFLFFLFLFAPLMMMGTAAFNDVDFPQVIPWEGFTWRWFPTLFEDDLMMEGIRNSIWIGIGVMIVSVPIGLAAAILMTQVHAKLQTFYYTIVVSPVLMPGVILGISTLVFWDRLGTFVDADYESFYYSGMFLTIIGQSTFISAYTMLIFLARLQRFDRTQEEAALDLGATHVQVFWKVLMPFLRPAIFSAMGLAFLTSFENYNTTVFTIQADSTLTTVLAGKVRMGTQPDLAALAVLIIAVTLVGAVAIEVARRREMAKAEAAREEALRLEKAADLPLAGQAAQ</sequence>
<gene>
    <name evidence="10" type="ORF">HBA54_02080</name>
</gene>
<comment type="similarity">
    <text evidence="2">Belongs to the binding-protein-dependent transport system permease family. CysTW subfamily.</text>
</comment>
<evidence type="ECO:0000256" key="4">
    <source>
        <dbReference type="ARBA" id="ARBA00022475"/>
    </source>
</evidence>
<evidence type="ECO:0000256" key="3">
    <source>
        <dbReference type="ARBA" id="ARBA00022448"/>
    </source>
</evidence>
<dbReference type="InterPro" id="IPR000515">
    <property type="entry name" value="MetI-like"/>
</dbReference>
<comment type="caution">
    <text evidence="10">The sequence shown here is derived from an EMBL/GenBank/DDBJ whole genome shotgun (WGS) entry which is preliminary data.</text>
</comment>
<keyword evidence="5 8" id="KW-0812">Transmembrane</keyword>
<accession>A0A967C2W0</accession>
<dbReference type="SUPFAM" id="SSF161098">
    <property type="entry name" value="MetI-like"/>
    <property type="match status" value="1"/>
</dbReference>
<dbReference type="Proteomes" id="UP000761264">
    <property type="component" value="Unassembled WGS sequence"/>
</dbReference>
<dbReference type="GO" id="GO:0055085">
    <property type="term" value="P:transmembrane transport"/>
    <property type="evidence" value="ECO:0007669"/>
    <property type="project" value="InterPro"/>
</dbReference>
<dbReference type="PROSITE" id="PS50928">
    <property type="entry name" value="ABC_TM1"/>
    <property type="match status" value="1"/>
</dbReference>
<evidence type="ECO:0000256" key="2">
    <source>
        <dbReference type="ARBA" id="ARBA00007069"/>
    </source>
</evidence>
<keyword evidence="3 8" id="KW-0813">Transport</keyword>
<feature type="transmembrane region" description="Helical" evidence="8">
    <location>
        <begin position="12"/>
        <end position="34"/>
    </location>
</feature>
<evidence type="ECO:0000256" key="8">
    <source>
        <dbReference type="RuleBase" id="RU363032"/>
    </source>
</evidence>
<evidence type="ECO:0000313" key="10">
    <source>
        <dbReference type="EMBL" id="NIA67375.1"/>
    </source>
</evidence>
<name>A0A967C2W0_9PROT</name>
<feature type="transmembrane region" description="Helical" evidence="8">
    <location>
        <begin position="188"/>
        <end position="210"/>
    </location>
</feature>
<keyword evidence="4" id="KW-1003">Cell membrane</keyword>
<feature type="transmembrane region" description="Helical" evidence="8">
    <location>
        <begin position="145"/>
        <end position="167"/>
    </location>
</feature>
<dbReference type="InterPro" id="IPR051789">
    <property type="entry name" value="Bact_Polyamine_Transport"/>
</dbReference>
<dbReference type="GO" id="GO:0005886">
    <property type="term" value="C:plasma membrane"/>
    <property type="evidence" value="ECO:0007669"/>
    <property type="project" value="UniProtKB-SubCell"/>
</dbReference>
<keyword evidence="6 8" id="KW-1133">Transmembrane helix</keyword>
<dbReference type="RefSeq" id="WP_167220814.1">
    <property type="nucleotide sequence ID" value="NZ_JAAQPH010000001.1"/>
</dbReference>
<dbReference type="PANTHER" id="PTHR43848:SF2">
    <property type="entry name" value="PUTRESCINE TRANSPORT SYSTEM PERMEASE PROTEIN POTI"/>
    <property type="match status" value="1"/>
</dbReference>
<feature type="transmembrane region" description="Helical" evidence="8">
    <location>
        <begin position="70"/>
        <end position="90"/>
    </location>
</feature>
<feature type="domain" description="ABC transmembrane type-1" evidence="9">
    <location>
        <begin position="66"/>
        <end position="263"/>
    </location>
</feature>
<dbReference type="Pfam" id="PF00528">
    <property type="entry name" value="BPD_transp_1"/>
    <property type="match status" value="1"/>
</dbReference>
<dbReference type="Gene3D" id="1.10.3720.10">
    <property type="entry name" value="MetI-like"/>
    <property type="match status" value="1"/>
</dbReference>
<keyword evidence="7 8" id="KW-0472">Membrane</keyword>
<feature type="transmembrane region" description="Helical" evidence="8">
    <location>
        <begin position="102"/>
        <end position="125"/>
    </location>
</feature>
<comment type="subcellular location">
    <subcellularLocation>
        <location evidence="1 8">Cell membrane</location>
        <topology evidence="1 8">Multi-pass membrane protein</topology>
    </subcellularLocation>
</comment>